<proteinExistence type="predicted"/>
<keyword evidence="2" id="KW-0808">Transferase</keyword>
<dbReference type="GO" id="GO:0032259">
    <property type="term" value="P:methylation"/>
    <property type="evidence" value="ECO:0007669"/>
    <property type="project" value="UniProtKB-KW"/>
</dbReference>
<dbReference type="GO" id="GO:0008168">
    <property type="term" value="F:methyltransferase activity"/>
    <property type="evidence" value="ECO:0007669"/>
    <property type="project" value="UniProtKB-KW"/>
</dbReference>
<dbReference type="Proteomes" id="UP000634134">
    <property type="component" value="Unassembled WGS sequence"/>
</dbReference>
<name>A0ABR9WD97_9BACT</name>
<dbReference type="SUPFAM" id="SSF53335">
    <property type="entry name" value="S-adenosyl-L-methionine-dependent methyltransferases"/>
    <property type="match status" value="1"/>
</dbReference>
<dbReference type="CDD" id="cd02440">
    <property type="entry name" value="AdoMet_MTases"/>
    <property type="match status" value="1"/>
</dbReference>
<gene>
    <name evidence="2" type="ORF">IEE83_10615</name>
</gene>
<dbReference type="EMBL" id="JACYGY010000001">
    <property type="protein sequence ID" value="MBE9462336.1"/>
    <property type="molecule type" value="Genomic_DNA"/>
</dbReference>
<comment type="caution">
    <text evidence="2">The sequence shown here is derived from an EMBL/GenBank/DDBJ whole genome shotgun (WGS) entry which is preliminary data.</text>
</comment>
<dbReference type="PANTHER" id="PTHR43861">
    <property type="entry name" value="TRANS-ACONITATE 2-METHYLTRANSFERASE-RELATED"/>
    <property type="match status" value="1"/>
</dbReference>
<reference evidence="3" key="1">
    <citation type="submission" date="2023-07" db="EMBL/GenBank/DDBJ databases">
        <title>Dyadobacter sp. nov 'subterranea' isolated from contaminted grondwater.</title>
        <authorList>
            <person name="Szabo I."/>
            <person name="Al-Omari J."/>
            <person name="Szerdahelyi S.G."/>
            <person name="Rado J."/>
        </authorList>
    </citation>
    <scope>NUCLEOTIDE SEQUENCE [LARGE SCALE GENOMIC DNA]</scope>
    <source>
        <strain evidence="3">UP-52</strain>
    </source>
</reference>
<accession>A0ABR9WD97</accession>
<sequence>MMTKLFPWIDKLFRDTDREHIRRTRNIRLIPDFKNRRGGKLSYAEWAHVIGIFQTIIYQNLKQKAGNKILDIGCGTGLLGISSEPFVSENGQYTGIDIMTDDVNFCKEHYKSINYKFIHLDVANPTYASDQSVILKSWPVKDESQDLVTALSVWTHMSEKDAVFYFGEIYRVLKKGGKAMITFFLLDEEYENSLGKRSDENGRFHFTSQNGWIFDLSAYESENWFTLKTAKHPEDAIAITKEGLRILQEKSGLKLVNYYPGNWKEIPGVFFQDILIFEK</sequence>
<evidence type="ECO:0000313" key="3">
    <source>
        <dbReference type="Proteomes" id="UP000634134"/>
    </source>
</evidence>
<dbReference type="InterPro" id="IPR029063">
    <property type="entry name" value="SAM-dependent_MTases_sf"/>
</dbReference>
<dbReference type="RefSeq" id="WP_194120551.1">
    <property type="nucleotide sequence ID" value="NZ_JACYGY010000001.1"/>
</dbReference>
<dbReference type="PANTHER" id="PTHR43861:SF1">
    <property type="entry name" value="TRANS-ACONITATE 2-METHYLTRANSFERASE"/>
    <property type="match status" value="1"/>
</dbReference>
<evidence type="ECO:0000313" key="2">
    <source>
        <dbReference type="EMBL" id="MBE9462336.1"/>
    </source>
</evidence>
<organism evidence="2 3">
    <name type="scientific">Dyadobacter subterraneus</name>
    <dbReference type="NCBI Taxonomy" id="2773304"/>
    <lineage>
        <taxon>Bacteria</taxon>
        <taxon>Pseudomonadati</taxon>
        <taxon>Bacteroidota</taxon>
        <taxon>Cytophagia</taxon>
        <taxon>Cytophagales</taxon>
        <taxon>Spirosomataceae</taxon>
        <taxon>Dyadobacter</taxon>
    </lineage>
</organism>
<dbReference type="Pfam" id="PF13847">
    <property type="entry name" value="Methyltransf_31"/>
    <property type="match status" value="1"/>
</dbReference>
<keyword evidence="2" id="KW-0489">Methyltransferase</keyword>
<keyword evidence="3" id="KW-1185">Reference proteome</keyword>
<dbReference type="InterPro" id="IPR025714">
    <property type="entry name" value="Methyltranfer_dom"/>
</dbReference>
<feature type="domain" description="Methyltransferase" evidence="1">
    <location>
        <begin position="64"/>
        <end position="195"/>
    </location>
</feature>
<protein>
    <submittedName>
        <fullName evidence="2">Class I SAM-dependent methyltransferase</fullName>
    </submittedName>
</protein>
<dbReference type="Gene3D" id="3.40.50.150">
    <property type="entry name" value="Vaccinia Virus protein VP39"/>
    <property type="match status" value="1"/>
</dbReference>
<evidence type="ECO:0000259" key="1">
    <source>
        <dbReference type="Pfam" id="PF13847"/>
    </source>
</evidence>